<accession>A0ACD1AAZ1</accession>
<reference evidence="1" key="1">
    <citation type="submission" date="2019-08" db="EMBL/GenBank/DDBJ databases">
        <title>Genome sequence of Clostridiales bacterium MT110.</title>
        <authorList>
            <person name="Cao J."/>
        </authorList>
    </citation>
    <scope>NUCLEOTIDE SEQUENCE</scope>
    <source>
        <strain evidence="1">MT110</strain>
    </source>
</reference>
<gene>
    <name evidence="1" type="ORF">FRZ06_09165</name>
</gene>
<dbReference type="EMBL" id="CP042469">
    <property type="protein sequence ID" value="QOX63508.1"/>
    <property type="molecule type" value="Genomic_DNA"/>
</dbReference>
<name>A0ACD1AAZ1_9FIRM</name>
<evidence type="ECO:0000313" key="2">
    <source>
        <dbReference type="Proteomes" id="UP000594014"/>
    </source>
</evidence>
<protein>
    <submittedName>
        <fullName evidence="1">RNA polymerase sigma factor</fullName>
    </submittedName>
</protein>
<organism evidence="1 2">
    <name type="scientific">Anoxybacterium hadale</name>
    <dbReference type="NCBI Taxonomy" id="3408580"/>
    <lineage>
        <taxon>Bacteria</taxon>
        <taxon>Bacillati</taxon>
        <taxon>Bacillota</taxon>
        <taxon>Clostridia</taxon>
        <taxon>Peptostreptococcales</taxon>
        <taxon>Anaerovoracaceae</taxon>
        <taxon>Anoxybacterium</taxon>
    </lineage>
</organism>
<proteinExistence type="predicted"/>
<evidence type="ECO:0000313" key="1">
    <source>
        <dbReference type="EMBL" id="QOX63508.1"/>
    </source>
</evidence>
<sequence>MNESELIIGIQNGDADSFSRIFDRYKARAVKTAYLITGNQATAEDVAQEAFVKCYLEIRGLKDPERFKTWFYRLLVRTAWRHSKLENRNIPVSDLPEKGDWNREISSEQMYLQQEMSELLYRQIQRLDEKKRTAVMLYYYGELSTKEIAEVMGCLEGTVKSRLYFARKILKNNLERLNVKGEEYYGKAGYESGH</sequence>
<dbReference type="Proteomes" id="UP000594014">
    <property type="component" value="Chromosome"/>
</dbReference>
<keyword evidence="2" id="KW-1185">Reference proteome</keyword>